<name>A0AAV4D818_9GAST</name>
<evidence type="ECO:0000313" key="2">
    <source>
        <dbReference type="Proteomes" id="UP000735302"/>
    </source>
</evidence>
<evidence type="ECO:0000313" key="1">
    <source>
        <dbReference type="EMBL" id="GFO40397.1"/>
    </source>
</evidence>
<accession>A0AAV4D818</accession>
<sequence length="120" mass="13296">MSWPSPNAETRLHYFHFTGKRSSIATGQLASPSADQMAGGLHFRLTLPRQRYAPTKVRAIVSDNQPNPALCGDYARYLDAIYATEGVILYNDRVVVPSSLRKVILKDLHAAHQGISSMEL</sequence>
<dbReference type="Proteomes" id="UP000735302">
    <property type="component" value="Unassembled WGS sequence"/>
</dbReference>
<organism evidence="1 2">
    <name type="scientific">Plakobranchus ocellatus</name>
    <dbReference type="NCBI Taxonomy" id="259542"/>
    <lineage>
        <taxon>Eukaryota</taxon>
        <taxon>Metazoa</taxon>
        <taxon>Spiralia</taxon>
        <taxon>Lophotrochozoa</taxon>
        <taxon>Mollusca</taxon>
        <taxon>Gastropoda</taxon>
        <taxon>Heterobranchia</taxon>
        <taxon>Euthyneura</taxon>
        <taxon>Panpulmonata</taxon>
        <taxon>Sacoglossa</taxon>
        <taxon>Placobranchoidea</taxon>
        <taxon>Plakobranchidae</taxon>
        <taxon>Plakobranchus</taxon>
    </lineage>
</organism>
<dbReference type="AlphaFoldDB" id="A0AAV4D818"/>
<comment type="caution">
    <text evidence="1">The sequence shown here is derived from an EMBL/GenBank/DDBJ whole genome shotgun (WGS) entry which is preliminary data.</text>
</comment>
<gene>
    <name evidence="1" type="ORF">PoB_006690200</name>
</gene>
<proteinExistence type="predicted"/>
<reference evidence="1 2" key="1">
    <citation type="journal article" date="2021" name="Elife">
        <title>Chloroplast acquisition without the gene transfer in kleptoplastic sea slugs, Plakobranchus ocellatus.</title>
        <authorList>
            <person name="Maeda T."/>
            <person name="Takahashi S."/>
            <person name="Yoshida T."/>
            <person name="Shimamura S."/>
            <person name="Takaki Y."/>
            <person name="Nagai Y."/>
            <person name="Toyoda A."/>
            <person name="Suzuki Y."/>
            <person name="Arimoto A."/>
            <person name="Ishii H."/>
            <person name="Satoh N."/>
            <person name="Nishiyama T."/>
            <person name="Hasebe M."/>
            <person name="Maruyama T."/>
            <person name="Minagawa J."/>
            <person name="Obokata J."/>
            <person name="Shigenobu S."/>
        </authorList>
    </citation>
    <scope>NUCLEOTIDE SEQUENCE [LARGE SCALE GENOMIC DNA]</scope>
</reference>
<protein>
    <submittedName>
        <fullName evidence="1">Agap011844-pa, partial</fullName>
    </submittedName>
</protein>
<keyword evidence="2" id="KW-1185">Reference proteome</keyword>
<dbReference type="EMBL" id="BLXT01007613">
    <property type="protein sequence ID" value="GFO40397.1"/>
    <property type="molecule type" value="Genomic_DNA"/>
</dbReference>